<dbReference type="STRING" id="146020.RMCB_1611"/>
<dbReference type="Pfam" id="PF05899">
    <property type="entry name" value="Cupin_3"/>
    <property type="match status" value="1"/>
</dbReference>
<name>A0A124DZJ0_9MYCO</name>
<dbReference type="InterPro" id="IPR008579">
    <property type="entry name" value="UGlyAH_Cupin_dom"/>
</dbReference>
<protein>
    <recommendedName>
        <fullName evidence="1">(S)-ureidoglycine aminohydrolase cupin domain-containing protein</fullName>
    </recommendedName>
</protein>
<dbReference type="OrthoDB" id="9799053at2"/>
<dbReference type="AlphaFoldDB" id="A0A124DZJ0"/>
<comment type="caution">
    <text evidence="2">The sequence shown here is derived from an EMBL/GenBank/DDBJ whole genome shotgun (WGS) entry which is preliminary data.</text>
</comment>
<sequence length="120" mass="13477">MTEVFRPVDRFEEDLEVAQLGQPSAEVLGDPIATRSSVPFIDEDHGIRSGVWEAQPGLSRWEFIDRGEIIHVLEGRMIVTQDGGSPVTLEAGSAAFFPIGWTGTWEIQERIRKFFVVYAK</sequence>
<reference evidence="3" key="2">
    <citation type="submission" date="2016-02" db="EMBL/GenBank/DDBJ databases">
        <title>Draft genome sequence of five rapidly growing Mycobacterium species.</title>
        <authorList>
            <person name="Katahira K."/>
            <person name="Gotou Y."/>
            <person name="Iida K."/>
            <person name="Ogura Y."/>
            <person name="Hayashi T."/>
        </authorList>
    </citation>
    <scope>NUCLEOTIDE SEQUENCE [LARGE SCALE GENOMIC DNA]</scope>
    <source>
        <strain evidence="3">JCM15654</strain>
    </source>
</reference>
<dbReference type="InterPro" id="IPR014710">
    <property type="entry name" value="RmlC-like_jellyroll"/>
</dbReference>
<accession>A0A124DZJ0</accession>
<dbReference type="RefSeq" id="WP_029369237.1">
    <property type="nucleotide sequence ID" value="NZ_BCSX01000019.1"/>
</dbReference>
<dbReference type="CDD" id="cd02227">
    <property type="entry name" value="cupin_TM1112-like"/>
    <property type="match status" value="1"/>
</dbReference>
<reference evidence="3" key="1">
    <citation type="journal article" date="2016" name="Genome Announc.">
        <title>Draft Genome Sequences of Five Rapidly Growing Mycobacterium Species, M. thermoresistibile, M. fortuitum subsp. acetamidolyticum, M. canariasense, M. brisbanense, and M. novocastrense.</title>
        <authorList>
            <person name="Katahira K."/>
            <person name="Ogura Y."/>
            <person name="Gotoh Y."/>
            <person name="Hayashi T."/>
        </authorList>
    </citation>
    <scope>NUCLEOTIDE SEQUENCE [LARGE SCALE GENOMIC DNA]</scope>
    <source>
        <strain evidence="3">JCM15654</strain>
    </source>
</reference>
<evidence type="ECO:0000313" key="3">
    <source>
        <dbReference type="Proteomes" id="UP000069620"/>
    </source>
</evidence>
<organism evidence="2 3">
    <name type="scientific">Mycolicibacterium brisbanense</name>
    <dbReference type="NCBI Taxonomy" id="146020"/>
    <lineage>
        <taxon>Bacteria</taxon>
        <taxon>Bacillati</taxon>
        <taxon>Actinomycetota</taxon>
        <taxon>Actinomycetes</taxon>
        <taxon>Mycobacteriales</taxon>
        <taxon>Mycobacteriaceae</taxon>
        <taxon>Mycolicibacterium</taxon>
    </lineage>
</organism>
<dbReference type="PANTHER" id="PTHR40943">
    <property type="entry name" value="CYTOPLASMIC PROTEIN-RELATED"/>
    <property type="match status" value="1"/>
</dbReference>
<dbReference type="Proteomes" id="UP000069620">
    <property type="component" value="Unassembled WGS sequence"/>
</dbReference>
<feature type="domain" description="(S)-ureidoglycine aminohydrolase cupin" evidence="1">
    <location>
        <begin position="44"/>
        <end position="115"/>
    </location>
</feature>
<keyword evidence="3" id="KW-1185">Reference proteome</keyword>
<proteinExistence type="predicted"/>
<dbReference type="PANTHER" id="PTHR40943:SF1">
    <property type="entry name" value="CYTOPLASMIC PROTEIN"/>
    <property type="match status" value="1"/>
</dbReference>
<dbReference type="Gene3D" id="2.60.120.10">
    <property type="entry name" value="Jelly Rolls"/>
    <property type="match status" value="1"/>
</dbReference>
<dbReference type="SUPFAM" id="SSF51182">
    <property type="entry name" value="RmlC-like cupins"/>
    <property type="match status" value="1"/>
</dbReference>
<gene>
    <name evidence="2" type="ORF">RMCB_1611</name>
</gene>
<evidence type="ECO:0000259" key="1">
    <source>
        <dbReference type="Pfam" id="PF05899"/>
    </source>
</evidence>
<dbReference type="InterPro" id="IPR011051">
    <property type="entry name" value="RmlC_Cupin_sf"/>
</dbReference>
<evidence type="ECO:0000313" key="2">
    <source>
        <dbReference type="EMBL" id="GAS87515.1"/>
    </source>
</evidence>
<dbReference type="EMBL" id="BCSX01000019">
    <property type="protein sequence ID" value="GAS87515.1"/>
    <property type="molecule type" value="Genomic_DNA"/>
</dbReference>